<organism evidence="2 3">
    <name type="scientific">Dactylosporangium aurantiacum</name>
    <dbReference type="NCBI Taxonomy" id="35754"/>
    <lineage>
        <taxon>Bacteria</taxon>
        <taxon>Bacillati</taxon>
        <taxon>Actinomycetota</taxon>
        <taxon>Actinomycetes</taxon>
        <taxon>Micromonosporales</taxon>
        <taxon>Micromonosporaceae</taxon>
        <taxon>Dactylosporangium</taxon>
    </lineage>
</organism>
<proteinExistence type="predicted"/>
<feature type="compositionally biased region" description="Pro residues" evidence="1">
    <location>
        <begin position="228"/>
        <end position="238"/>
    </location>
</feature>
<feature type="region of interest" description="Disordered" evidence="1">
    <location>
        <begin position="53"/>
        <end position="90"/>
    </location>
</feature>
<dbReference type="AlphaFoldDB" id="A0A9Q9MD57"/>
<evidence type="ECO:0000313" key="3">
    <source>
        <dbReference type="Proteomes" id="UP001058003"/>
    </source>
</evidence>
<dbReference type="OrthoDB" id="155290at2"/>
<keyword evidence="3" id="KW-1185">Reference proteome</keyword>
<dbReference type="RefSeq" id="WP_156089479.1">
    <property type="nucleotide sequence ID" value="NZ_CP073767.1"/>
</dbReference>
<feature type="compositionally biased region" description="Basic and acidic residues" evidence="1">
    <location>
        <begin position="217"/>
        <end position="226"/>
    </location>
</feature>
<evidence type="ECO:0000313" key="2">
    <source>
        <dbReference type="EMBL" id="UWZ51714.1"/>
    </source>
</evidence>
<evidence type="ECO:0000256" key="1">
    <source>
        <dbReference type="SAM" id="MobiDB-lite"/>
    </source>
</evidence>
<name>A0A9Q9MD57_9ACTN</name>
<gene>
    <name evidence="2" type="ORF">Daura_33925</name>
</gene>
<dbReference type="EMBL" id="CP073767">
    <property type="protein sequence ID" value="UWZ51714.1"/>
    <property type="molecule type" value="Genomic_DNA"/>
</dbReference>
<accession>A0A9Q9MD57</accession>
<dbReference type="KEGG" id="daur:Daura_33925"/>
<feature type="region of interest" description="Disordered" evidence="1">
    <location>
        <begin position="217"/>
        <end position="244"/>
    </location>
</feature>
<reference evidence="2" key="1">
    <citation type="submission" date="2021-04" db="EMBL/GenBank/DDBJ databases">
        <title>Dactylosporangium aurantiacum NRRL B-8018 full assembly.</title>
        <authorList>
            <person name="Hartkoorn R.C."/>
            <person name="Beaudoing E."/>
            <person name="Hot D."/>
        </authorList>
    </citation>
    <scope>NUCLEOTIDE SEQUENCE</scope>
    <source>
        <strain evidence="2">NRRL B-8018</strain>
    </source>
</reference>
<dbReference type="Proteomes" id="UP001058003">
    <property type="component" value="Chromosome"/>
</dbReference>
<sequence>MIAARARAAVAPLAGFSLMLVVLLAGVLALFLAYARLYPAVAAPIDGCWTGRPTRPSSRSRAAPARPRSCGAARSSRWRGSSTAAGSSTRCASGGYVPADLFGGFARFLAARGEPALPAEVRDRIAVITAGPGAGAVTDLRPAPHLVSADLDELLRRLEAGAFQGPGLRVMPWPELSARAATNAAQLDAGAATWQHSWTGPARLVAHDGTPVPLDELTARGLDRRPPATSPPSWPPSWPRRRPR</sequence>
<protein>
    <submittedName>
        <fullName evidence="2">Uncharacterized protein</fullName>
    </submittedName>
</protein>